<keyword evidence="2" id="KW-0812">Transmembrane</keyword>
<evidence type="ECO:0000313" key="3">
    <source>
        <dbReference type="EMBL" id="KAJ2849859.1"/>
    </source>
</evidence>
<evidence type="ECO:0000256" key="1">
    <source>
        <dbReference type="SAM" id="MobiDB-lite"/>
    </source>
</evidence>
<dbReference type="OrthoDB" id="5593913at2759"/>
<feature type="compositionally biased region" description="Polar residues" evidence="1">
    <location>
        <begin position="44"/>
        <end position="54"/>
    </location>
</feature>
<reference evidence="3" key="1">
    <citation type="submission" date="2022-07" db="EMBL/GenBank/DDBJ databases">
        <title>Phylogenomic reconstructions and comparative analyses of Kickxellomycotina fungi.</title>
        <authorList>
            <person name="Reynolds N.K."/>
            <person name="Stajich J.E."/>
            <person name="Barry K."/>
            <person name="Grigoriev I.V."/>
            <person name="Crous P."/>
            <person name="Smith M.E."/>
        </authorList>
    </citation>
    <scope>NUCLEOTIDE SEQUENCE</scope>
    <source>
        <strain evidence="3">NRRL 1566</strain>
    </source>
</reference>
<feature type="compositionally biased region" description="Polar residues" evidence="1">
    <location>
        <begin position="276"/>
        <end position="287"/>
    </location>
</feature>
<feature type="region of interest" description="Disordered" evidence="1">
    <location>
        <begin position="202"/>
        <end position="306"/>
    </location>
</feature>
<feature type="compositionally biased region" description="Low complexity" evidence="1">
    <location>
        <begin position="80"/>
        <end position="105"/>
    </location>
</feature>
<protein>
    <submittedName>
        <fullName evidence="3">Uncharacterized protein</fullName>
    </submittedName>
</protein>
<dbReference type="EMBL" id="JANBUW010000055">
    <property type="protein sequence ID" value="KAJ2849859.1"/>
    <property type="molecule type" value="Genomic_DNA"/>
</dbReference>
<comment type="caution">
    <text evidence="3">The sequence shown here is derived from an EMBL/GenBank/DDBJ whole genome shotgun (WGS) entry which is preliminary data.</text>
</comment>
<evidence type="ECO:0000313" key="4">
    <source>
        <dbReference type="Proteomes" id="UP001139887"/>
    </source>
</evidence>
<feature type="transmembrane region" description="Helical" evidence="2">
    <location>
        <begin position="6"/>
        <end position="28"/>
    </location>
</feature>
<feature type="compositionally biased region" description="Low complexity" evidence="1">
    <location>
        <begin position="233"/>
        <end position="246"/>
    </location>
</feature>
<feature type="compositionally biased region" description="Polar residues" evidence="1">
    <location>
        <begin position="202"/>
        <end position="232"/>
    </location>
</feature>
<feature type="compositionally biased region" description="Basic and acidic residues" evidence="1">
    <location>
        <begin position="297"/>
        <end position="306"/>
    </location>
</feature>
<dbReference type="AlphaFoldDB" id="A0A9W8LY86"/>
<sequence length="306" mass="34047">MNIGFVILGIGAGLILIIGLFVWFNNFAGPRKSKKEKESKAAEQPSSQQSNTAPPASRAKRMTMNISGLSADGPPIPGASNNRPRNNSNRTNNSSSNGSTSNQRNQQTVIDLADIQARAEPQQPAILHNNMAVNGQQQQQQQMPYFYPPYMMNMPPTSDANGSQVNTPQMAHMPNGYPPMPYPPHPMWMGFNMPPMPGNYNMSMSMPASPTQLHSRSDTQRNQSRNEPSSSQRNESTSRANESSSSNRRRTRNRQQSVYQQPSNFLEDGRMPPELANTNRPQSNRFSTMPPPPSYNEIERDMISHG</sequence>
<feature type="region of interest" description="Disordered" evidence="1">
    <location>
        <begin position="34"/>
        <end position="105"/>
    </location>
</feature>
<dbReference type="Proteomes" id="UP001139887">
    <property type="component" value="Unassembled WGS sequence"/>
</dbReference>
<name>A0A9W8LY86_9FUNG</name>
<keyword evidence="4" id="KW-1185">Reference proteome</keyword>
<proteinExistence type="predicted"/>
<gene>
    <name evidence="3" type="ORF">IWW36_002333</name>
</gene>
<keyword evidence="2" id="KW-0472">Membrane</keyword>
<evidence type="ECO:0000256" key="2">
    <source>
        <dbReference type="SAM" id="Phobius"/>
    </source>
</evidence>
<keyword evidence="2" id="KW-1133">Transmembrane helix</keyword>
<organism evidence="3 4">
    <name type="scientific">Coemansia brasiliensis</name>
    <dbReference type="NCBI Taxonomy" id="2650707"/>
    <lineage>
        <taxon>Eukaryota</taxon>
        <taxon>Fungi</taxon>
        <taxon>Fungi incertae sedis</taxon>
        <taxon>Zoopagomycota</taxon>
        <taxon>Kickxellomycotina</taxon>
        <taxon>Kickxellomycetes</taxon>
        <taxon>Kickxellales</taxon>
        <taxon>Kickxellaceae</taxon>
        <taxon>Coemansia</taxon>
    </lineage>
</organism>
<accession>A0A9W8LY86</accession>